<comment type="similarity">
    <text evidence="2 10 13">Belongs to the TonB-dependent receptor family.</text>
</comment>
<dbReference type="InterPro" id="IPR037066">
    <property type="entry name" value="Plug_dom_sf"/>
</dbReference>
<protein>
    <submittedName>
        <fullName evidence="17">Hemoglobin/transferrin/lactoferrin receptor protein</fullName>
    </submittedName>
</protein>
<feature type="domain" description="TonB-dependent receptor-like beta-barrel" evidence="15">
    <location>
        <begin position="252"/>
        <end position="694"/>
    </location>
</feature>
<dbReference type="NCBIfam" id="TIGR01785">
    <property type="entry name" value="TonB-hemin"/>
    <property type="match status" value="1"/>
</dbReference>
<evidence type="ECO:0000313" key="18">
    <source>
        <dbReference type="Proteomes" id="UP000243924"/>
    </source>
</evidence>
<dbReference type="PROSITE" id="PS00430">
    <property type="entry name" value="TONB_DEPENDENT_REC_1"/>
    <property type="match status" value="1"/>
</dbReference>
<evidence type="ECO:0000256" key="7">
    <source>
        <dbReference type="ARBA" id="ARBA00023077"/>
    </source>
</evidence>
<reference evidence="18" key="1">
    <citation type="submission" date="2016-10" db="EMBL/GenBank/DDBJ databases">
        <authorList>
            <person name="Varghese N."/>
            <person name="Submissions S."/>
        </authorList>
    </citation>
    <scope>NUCLEOTIDE SEQUENCE [LARGE SCALE GENOMIC DNA]</scope>
    <source>
        <strain evidence="18">CECT 8338</strain>
    </source>
</reference>
<dbReference type="EMBL" id="LT629787">
    <property type="protein sequence ID" value="SDT87017.1"/>
    <property type="molecule type" value="Genomic_DNA"/>
</dbReference>
<keyword evidence="3 10" id="KW-0813">Transport</keyword>
<organism evidence="17 18">
    <name type="scientific">Halopseudomonas salegens</name>
    <dbReference type="NCBI Taxonomy" id="1434072"/>
    <lineage>
        <taxon>Bacteria</taxon>
        <taxon>Pseudomonadati</taxon>
        <taxon>Pseudomonadota</taxon>
        <taxon>Gammaproteobacteria</taxon>
        <taxon>Pseudomonadales</taxon>
        <taxon>Pseudomonadaceae</taxon>
        <taxon>Halopseudomonas</taxon>
    </lineage>
</organism>
<keyword evidence="9 10" id="KW-0998">Cell outer membrane</keyword>
<evidence type="ECO:0000256" key="12">
    <source>
        <dbReference type="PROSITE-ProRule" id="PRU10144"/>
    </source>
</evidence>
<dbReference type="InterPro" id="IPR010949">
    <property type="entry name" value="TonB_Hb/transfer/lactofer_rcpt"/>
</dbReference>
<dbReference type="InterPro" id="IPR011276">
    <property type="entry name" value="TonB_haem/Hb_rcpt"/>
</dbReference>
<dbReference type="InterPro" id="IPR036942">
    <property type="entry name" value="Beta-barrel_TonB_sf"/>
</dbReference>
<keyword evidence="6 14" id="KW-0732">Signal</keyword>
<dbReference type="GO" id="GO:0015232">
    <property type="term" value="F:heme transmembrane transporter activity"/>
    <property type="evidence" value="ECO:0007669"/>
    <property type="project" value="InterPro"/>
</dbReference>
<keyword evidence="17" id="KW-0675">Receptor</keyword>
<name>A0A1H2DVW8_9GAMM</name>
<evidence type="ECO:0000259" key="15">
    <source>
        <dbReference type="Pfam" id="PF00593"/>
    </source>
</evidence>
<gene>
    <name evidence="17" type="ORF">SAMN05216210_0010</name>
</gene>
<evidence type="ECO:0000313" key="17">
    <source>
        <dbReference type="EMBL" id="SDT87017.1"/>
    </source>
</evidence>
<evidence type="ECO:0000256" key="14">
    <source>
        <dbReference type="SAM" id="SignalP"/>
    </source>
</evidence>
<feature type="short sequence motif" description="TonB C-terminal box" evidence="12">
    <location>
        <begin position="716"/>
        <end position="733"/>
    </location>
</feature>
<evidence type="ECO:0000256" key="5">
    <source>
        <dbReference type="ARBA" id="ARBA00022692"/>
    </source>
</evidence>
<feature type="signal peptide" evidence="14">
    <location>
        <begin position="1"/>
        <end position="24"/>
    </location>
</feature>
<dbReference type="Gene3D" id="2.40.170.20">
    <property type="entry name" value="TonB-dependent receptor, beta-barrel domain"/>
    <property type="match status" value="1"/>
</dbReference>
<evidence type="ECO:0000256" key="11">
    <source>
        <dbReference type="PROSITE-ProRule" id="PRU10143"/>
    </source>
</evidence>
<sequence>MRIVFNQSRLWPLLALPLSLPALAELPAKGAARQFDTLTVTATRQEERVGDVAGSVSVTDEQQIDRENINNIQDLVRFEPGVSVSGTGSRFGLSGFSIRGIGGNRILTQVDGIGVPDAFDFGGFLSARRNYVDLDTVKRVEIIRGPASSLYGSDAIGGAVSFLTKDAGDYLGTGDDSYGRLKTGYASADRSWLRSATLAGRHGQWDALLHLGRRSGDETASFGGNGGTGSQREKANPINFTTDNLLSKLGWDYSERGRLQLTWETFHDDTDTRVLSDYSDTATIRRSDARDLVERERISLQHNLTLDRGFADRLSWQLSHQDSQSRQQTFQNRVVGGQPTYRSRDSIYEEKLWAFNIQLERDFDWGKSNHRLVYGADIKRLQSADLRQGQETILATGISTPIAPTSDFPDPTVKEYALFAQDTISLGRWTIIPGLRYDRYEMHPKATQEYLNSAATNPNPPTYRDSALSPKLGIVFALDDAHQLYAQYAAGFRAPQPVSIFGEFENPGRYRSIANPDLKAETSDSYELGLRGEYAQGSFGLAAYHNRYDDFIEQQNRPSSAPGFPFGEFQNINLDKVTIYGAEARGELYLDHIGLPLGSRSRASLAWARGKDDTSGQPLNSIDPLKAVIALGYDQPNGRYGTELILTAVAAKSRIDASQAGGDSFRTHGYGILDLTGYWQMTDSMVINAGVFNLTDRQYWHWSDVSGQPAGTPGLARFSQPGRHAAVNLAWEF</sequence>
<dbReference type="PROSITE" id="PS52016">
    <property type="entry name" value="TONB_DEPENDENT_REC_3"/>
    <property type="match status" value="1"/>
</dbReference>
<dbReference type="STRING" id="1434072.SAMN05216210_0010"/>
<keyword evidence="7 11" id="KW-0798">TonB box</keyword>
<evidence type="ECO:0000256" key="6">
    <source>
        <dbReference type="ARBA" id="ARBA00022729"/>
    </source>
</evidence>
<dbReference type="NCBIfam" id="TIGR01786">
    <property type="entry name" value="TonB-hemlactrns"/>
    <property type="match status" value="1"/>
</dbReference>
<dbReference type="Proteomes" id="UP000243924">
    <property type="component" value="Chromosome I"/>
</dbReference>
<dbReference type="GO" id="GO:0009279">
    <property type="term" value="C:cell outer membrane"/>
    <property type="evidence" value="ECO:0007669"/>
    <property type="project" value="UniProtKB-SubCell"/>
</dbReference>
<dbReference type="InterPro" id="IPR010917">
    <property type="entry name" value="TonB_rcpt_CS"/>
</dbReference>
<feature type="chain" id="PRO_5009272532" evidence="14">
    <location>
        <begin position="25"/>
        <end position="733"/>
    </location>
</feature>
<dbReference type="InterPro" id="IPR010916">
    <property type="entry name" value="TonB_box_CS"/>
</dbReference>
<dbReference type="OrthoDB" id="9764669at2"/>
<dbReference type="AlphaFoldDB" id="A0A1H2DVW8"/>
<evidence type="ECO:0000256" key="9">
    <source>
        <dbReference type="ARBA" id="ARBA00023237"/>
    </source>
</evidence>
<keyword evidence="4 10" id="KW-1134">Transmembrane beta strand</keyword>
<dbReference type="Pfam" id="PF07715">
    <property type="entry name" value="Plug"/>
    <property type="match status" value="1"/>
</dbReference>
<feature type="short sequence motif" description="TonB box" evidence="11">
    <location>
        <begin position="37"/>
        <end position="43"/>
    </location>
</feature>
<evidence type="ECO:0000256" key="10">
    <source>
        <dbReference type="PROSITE-ProRule" id="PRU01360"/>
    </source>
</evidence>
<feature type="domain" description="TonB-dependent receptor plug" evidence="16">
    <location>
        <begin position="51"/>
        <end position="159"/>
    </location>
</feature>
<dbReference type="CDD" id="cd01347">
    <property type="entry name" value="ligand_gated_channel"/>
    <property type="match status" value="1"/>
</dbReference>
<keyword evidence="5 10" id="KW-0812">Transmembrane</keyword>
<dbReference type="SUPFAM" id="SSF56935">
    <property type="entry name" value="Porins"/>
    <property type="match status" value="1"/>
</dbReference>
<evidence type="ECO:0000259" key="16">
    <source>
        <dbReference type="Pfam" id="PF07715"/>
    </source>
</evidence>
<evidence type="ECO:0000256" key="3">
    <source>
        <dbReference type="ARBA" id="ARBA00022448"/>
    </source>
</evidence>
<keyword evidence="18" id="KW-1185">Reference proteome</keyword>
<comment type="subcellular location">
    <subcellularLocation>
        <location evidence="1 10">Cell outer membrane</location>
        <topology evidence="1 10">Multi-pass membrane protein</topology>
    </subcellularLocation>
</comment>
<dbReference type="Pfam" id="PF00593">
    <property type="entry name" value="TonB_dep_Rec_b-barrel"/>
    <property type="match status" value="1"/>
</dbReference>
<dbReference type="Gene3D" id="2.170.130.10">
    <property type="entry name" value="TonB-dependent receptor, plug domain"/>
    <property type="match status" value="1"/>
</dbReference>
<evidence type="ECO:0000256" key="8">
    <source>
        <dbReference type="ARBA" id="ARBA00023136"/>
    </source>
</evidence>
<dbReference type="InterPro" id="IPR000531">
    <property type="entry name" value="Beta-barrel_TonB"/>
</dbReference>
<evidence type="ECO:0000256" key="13">
    <source>
        <dbReference type="RuleBase" id="RU003357"/>
    </source>
</evidence>
<proteinExistence type="inferred from homology"/>
<dbReference type="PANTHER" id="PTHR47752:SF1">
    <property type="entry name" value="HTH-TYPE TRANSCRIPTIONAL REPRESSOR FABR"/>
    <property type="match status" value="1"/>
</dbReference>
<dbReference type="InterPro" id="IPR039426">
    <property type="entry name" value="TonB-dep_rcpt-like"/>
</dbReference>
<evidence type="ECO:0000256" key="2">
    <source>
        <dbReference type="ARBA" id="ARBA00009810"/>
    </source>
</evidence>
<accession>A0A1H2DVW8</accession>
<evidence type="ECO:0000256" key="1">
    <source>
        <dbReference type="ARBA" id="ARBA00004571"/>
    </source>
</evidence>
<dbReference type="PANTHER" id="PTHR47752">
    <property type="entry name" value="HTH-TYPE TRANSCRIPTIONAL REPRESSOR FABR"/>
    <property type="match status" value="1"/>
</dbReference>
<dbReference type="InterPro" id="IPR050692">
    <property type="entry name" value="HTH_transcr_repressor_FabR"/>
</dbReference>
<keyword evidence="8 10" id="KW-0472">Membrane</keyword>
<evidence type="ECO:0000256" key="4">
    <source>
        <dbReference type="ARBA" id="ARBA00022452"/>
    </source>
</evidence>
<dbReference type="PROSITE" id="PS01156">
    <property type="entry name" value="TONB_DEPENDENT_REC_2"/>
    <property type="match status" value="1"/>
</dbReference>
<dbReference type="InterPro" id="IPR012910">
    <property type="entry name" value="Plug_dom"/>
</dbReference>